<dbReference type="AlphaFoldDB" id="A0A1Y2INN5"/>
<feature type="region of interest" description="Disordered" evidence="2">
    <location>
        <begin position="297"/>
        <end position="339"/>
    </location>
</feature>
<accession>A0A1Y2INN5</accession>
<evidence type="ECO:0000256" key="2">
    <source>
        <dbReference type="SAM" id="MobiDB-lite"/>
    </source>
</evidence>
<dbReference type="EMBL" id="KZ084103">
    <property type="protein sequence ID" value="OSD02720.1"/>
    <property type="molecule type" value="Genomic_DNA"/>
</dbReference>
<keyword evidence="1" id="KW-0175">Coiled coil</keyword>
<dbReference type="PANTHER" id="PTHR33096">
    <property type="entry name" value="CXC2 DOMAIN-CONTAINING PROTEIN"/>
    <property type="match status" value="1"/>
</dbReference>
<feature type="compositionally biased region" description="Acidic residues" evidence="2">
    <location>
        <begin position="310"/>
        <end position="326"/>
    </location>
</feature>
<keyword evidence="4" id="KW-1185">Reference proteome</keyword>
<evidence type="ECO:0000313" key="3">
    <source>
        <dbReference type="EMBL" id="OSD02720.1"/>
    </source>
</evidence>
<name>A0A1Y2INN5_TRAC3</name>
<feature type="region of interest" description="Disordered" evidence="2">
    <location>
        <begin position="852"/>
        <end position="877"/>
    </location>
</feature>
<dbReference type="Pfam" id="PF18758">
    <property type="entry name" value="KDZ"/>
    <property type="match status" value="1"/>
</dbReference>
<dbReference type="Proteomes" id="UP000193067">
    <property type="component" value="Unassembled WGS sequence"/>
</dbReference>
<evidence type="ECO:0000256" key="1">
    <source>
        <dbReference type="SAM" id="Coils"/>
    </source>
</evidence>
<evidence type="ECO:0008006" key="5">
    <source>
        <dbReference type="Google" id="ProtNLM"/>
    </source>
</evidence>
<feature type="coiled-coil region" evidence="1">
    <location>
        <begin position="612"/>
        <end position="639"/>
    </location>
</feature>
<dbReference type="OrthoDB" id="2689725at2759"/>
<feature type="coiled-coil region" evidence="1">
    <location>
        <begin position="768"/>
        <end position="795"/>
    </location>
</feature>
<reference evidence="3 4" key="1">
    <citation type="journal article" date="2015" name="Biotechnol. Biofuels">
        <title>Enhanced degradation of softwood versus hardwood by the white-rot fungus Pycnoporus coccineus.</title>
        <authorList>
            <person name="Couturier M."/>
            <person name="Navarro D."/>
            <person name="Chevret D."/>
            <person name="Henrissat B."/>
            <person name="Piumi F."/>
            <person name="Ruiz-Duenas F.J."/>
            <person name="Martinez A.T."/>
            <person name="Grigoriev I.V."/>
            <person name="Riley R."/>
            <person name="Lipzen A."/>
            <person name="Berrin J.G."/>
            <person name="Master E.R."/>
            <person name="Rosso M.N."/>
        </authorList>
    </citation>
    <scope>NUCLEOTIDE SEQUENCE [LARGE SCALE GENOMIC DNA]</scope>
    <source>
        <strain evidence="3 4">BRFM310</strain>
    </source>
</reference>
<proteinExistence type="predicted"/>
<dbReference type="PANTHER" id="PTHR33096:SF1">
    <property type="entry name" value="CXC1-LIKE CYSTEINE CLUSTER ASSOCIATED WITH KDZ TRANSPOSASES DOMAIN-CONTAINING PROTEIN"/>
    <property type="match status" value="1"/>
</dbReference>
<evidence type="ECO:0000313" key="4">
    <source>
        <dbReference type="Proteomes" id="UP000193067"/>
    </source>
</evidence>
<protein>
    <recommendedName>
        <fullName evidence="5">CxC1-like cysteine cluster associated with KDZ transposases domain-containing protein</fullName>
    </recommendedName>
</protein>
<gene>
    <name evidence="3" type="ORF">PYCCODRAFT_1444831</name>
</gene>
<organism evidence="3 4">
    <name type="scientific">Trametes coccinea (strain BRFM310)</name>
    <name type="common">Pycnoporus coccineus</name>
    <dbReference type="NCBI Taxonomy" id="1353009"/>
    <lineage>
        <taxon>Eukaryota</taxon>
        <taxon>Fungi</taxon>
        <taxon>Dikarya</taxon>
        <taxon>Basidiomycota</taxon>
        <taxon>Agaricomycotina</taxon>
        <taxon>Agaricomycetes</taxon>
        <taxon>Polyporales</taxon>
        <taxon>Polyporaceae</taxon>
        <taxon>Trametes</taxon>
    </lineage>
</organism>
<sequence length="924" mass="104647">MGPESLQALADMCGETLPPPLEQDAHDFLNADDSDDDQWEDIEDESTEEAITMAIRDIMAAYGVRYRCDTRSWRQRVENMERNWTPLLPMVIDAFLAWRHPRAEAAPVDIDPDYSFDIDVIDIYGLIPSTTITRSSDESAAVALIRHGYLGNSLVNPSLAISLKTLELLRCLKLVKASFSAEAFAKLICYQYYIPYRPLYWKAIADAFDVYLTICHSTSDRVMKALGRDGPDWRPRNACPACTYKLEDEEPEMFTRLICMDGNNSLKRMAPPGKRSTGDTRLFQSDYILPCEFARQQQPRTDLSEHAEGEGSEDDCEDGPDSDGDPTDGATGVPSPCASHWKAASADDKKRMWGVFEETGIFACACRHGLILWVLAKYPLAIVAKALDVLGERLMIGYDIGCEFLKTVNSSSLAPAARELELRFCVNAFHSYSHSYNCQVAFHPMTITGMGLEDLEVMERIFSSSNQLAPIVRYASRYRRSSLINVFFRQWDDEKYANLGMMLFNNLVQALDIVREQGPVLEQALQSLQLSHKDLEGFSVEERQYFLELRDEQDSNLHAVAYMEALQEFRSVSEELSSASRRFNAKAPKTPQLQWADPRTGATDYDADLSSTRKLETQRRYLRDRLKQLTKEVADMEAAMNIDVRWQPEDVAYRETLQYMATRKYQQALGKLQRLVILRLFELHKMNLAQTGYHMRTYIAKNLQRRCKAIRNAVNSYNAAAAALDPPHEALDWTKVSHYTFLEEFTLLQDTGNKLLEKRWAQPHVRETMRIARRIARAQEEIRNVNREARRLHTHIRDKEALLTRVLTDLKGRADPLYGAVLEYSRHRRSANARNLAYLSRMYALDGFSGNPTPGVRANTPSDGSAPPSDTGDPMHAGSALSALVTAENDELAREDGDIAAVVENDQVHEEVTGILEFLASLGT</sequence>
<dbReference type="STRING" id="1353009.A0A1Y2INN5"/>
<dbReference type="InterPro" id="IPR040521">
    <property type="entry name" value="KDZ"/>
</dbReference>